<dbReference type="RefSeq" id="WP_068669607.1">
    <property type="nucleotide sequence ID" value="NZ_LYPB01000089.1"/>
</dbReference>
<dbReference type="OrthoDB" id="9761519at2"/>
<dbReference type="InterPro" id="IPR053161">
    <property type="entry name" value="Ulvan_degrading_GH"/>
</dbReference>
<dbReference type="STRING" id="1850517.A8708_34375"/>
<evidence type="ECO:0000313" key="2">
    <source>
        <dbReference type="Proteomes" id="UP000078454"/>
    </source>
</evidence>
<accession>A0A198A0N6</accession>
<reference evidence="1 2" key="1">
    <citation type="submission" date="2016-05" db="EMBL/GenBank/DDBJ databases">
        <title>Paenibacillus sp. 1ZS3-15 nov., isolated from the rhizosphere soil.</title>
        <authorList>
            <person name="Zhang X.X."/>
            <person name="Zhang J."/>
        </authorList>
    </citation>
    <scope>NUCLEOTIDE SEQUENCE [LARGE SCALE GENOMIC DNA]</scope>
    <source>
        <strain evidence="1 2">1ZS3-15</strain>
    </source>
</reference>
<evidence type="ECO:0000313" key="1">
    <source>
        <dbReference type="EMBL" id="OAS14583.1"/>
    </source>
</evidence>
<keyword evidence="2" id="KW-1185">Reference proteome</keyword>
<name>A0A198A0N6_9BACL</name>
<dbReference type="Pfam" id="PF17132">
    <property type="entry name" value="Glyco_hydro_106"/>
    <property type="match status" value="1"/>
</dbReference>
<dbReference type="PANTHER" id="PTHR36848">
    <property type="entry name" value="DNA-BINDING PROTEIN (PUTATIVE SECRETED PROTEIN)-RELATED"/>
    <property type="match status" value="1"/>
</dbReference>
<organism evidence="1 2">
    <name type="scientific">Paenibacillus oryzisoli</name>
    <dbReference type="NCBI Taxonomy" id="1850517"/>
    <lineage>
        <taxon>Bacteria</taxon>
        <taxon>Bacillati</taxon>
        <taxon>Bacillota</taxon>
        <taxon>Bacilli</taxon>
        <taxon>Bacillales</taxon>
        <taxon>Paenibacillaceae</taxon>
        <taxon>Paenibacillus</taxon>
    </lineage>
</organism>
<gene>
    <name evidence="1" type="ORF">A8708_34375</name>
</gene>
<dbReference type="EMBL" id="LYPB01000089">
    <property type="protein sequence ID" value="OAS14583.1"/>
    <property type="molecule type" value="Genomic_DNA"/>
</dbReference>
<dbReference type="PANTHER" id="PTHR36848:SF2">
    <property type="entry name" value="SECRETED PROTEIN"/>
    <property type="match status" value="1"/>
</dbReference>
<dbReference type="AlphaFoldDB" id="A0A198A0N6"/>
<comment type="caution">
    <text evidence="1">The sequence shown here is derived from an EMBL/GenBank/DDBJ whole genome shotgun (WGS) entry which is preliminary data.</text>
</comment>
<protein>
    <recommendedName>
        <fullName evidence="3">Glycoside hydrolase</fullName>
    </recommendedName>
</protein>
<sequence length="1061" mass="120116">MLSKEARDQVDESILHNPPATYRSTPFWSWNDKLEPTELRRQIGEMKRAGLGGFFMHTRQGLLTPYMGEEFLDAVEIAAEEAKAQGLEAWCYDENGWPSGTANGVVPALGASYQQKSLEGVRVVRMNSSQQEVEALRQDPDYMYLLVRREGDEHWRVHEVTAPLSGETSDDNDWDLGLAVMCRVNPYYIDILSEKAMGAFLQACHDVYYQRLGERFGEGGMPGIFTDEFKFSGVPWSADIEQAYEERYGEDIVNVIGWLLTEADESMKDAAYRARYRFWHLVSERFQTSVRFVADWCESHGWQLTGHFMGEDTLMEQMQYTAGVMPLYERMHMPGIDMLGRTPRSTLLPKQAASVARQLGKPFVITETFGCCGWNLSFREMKRIAEWQFVLGVNRLCQHLQAYSIRGVRKRDYPPSLYVQQPWWDVYGQFNDYFARLTYLLTLGKAVPGVLVLHPIRSAWLLQSVKDASAVEHMQDRMDELAHELLARQRDFDYGDEALMERYGSVLGGVLQIGEQEYDTVIVSDVLTLEASTLALLQSFAEVGGKVILVGDAPRYLKAERCEELTSWFLNEGGVVRVAELKSLREHVQVRQDWIPVEGTSQEALRKLYVQERRLPGVTLMYAVHTGDNGMIELQIPESDSRVWIEMDLEKGERAQADTRILSVSIKLAPGDSKLFAIWDGEAAAETAQPTSGQPHPVAAPLSSEKAFSTVETSLDAAWDYQLSGPNALTLDYAAYRIDGGEWSSPTYVLNIQEYCIAMKRPLHVELAFTFETDAELMRLTDRSLWKLAVERPEHWEIAINEQPVHAENADGWFGGDRSFPTLSIGEFVREGHNHVRMSGRFYCNEDVYRFFGVGGANVAPIRNKLLFDVEIESIYVLGPFAVKPHGGWEQAEREALWTEGPFTLTLLPKQMHLMDVTKQGLVFYSGRVIAGQSLTLPETVRKHMQDNGSRLVLQWDAMRCPAMNITVNGGITRTILWGAQQLDVTDQIMSEQILIQIELLSSGRNTFGPHHHLKGEVTFVGPTSFTDKIGWVDAGADKIWTDRYCLVSCGLTGLQLRLVE</sequence>
<proteinExistence type="predicted"/>
<dbReference type="Proteomes" id="UP000078454">
    <property type="component" value="Unassembled WGS sequence"/>
</dbReference>
<evidence type="ECO:0008006" key="3">
    <source>
        <dbReference type="Google" id="ProtNLM"/>
    </source>
</evidence>